<feature type="transmembrane region" description="Helical" evidence="10">
    <location>
        <begin position="58"/>
        <end position="74"/>
    </location>
</feature>
<evidence type="ECO:0000259" key="12">
    <source>
        <dbReference type="Pfam" id="PF07730"/>
    </source>
</evidence>
<dbReference type="Pfam" id="PF07730">
    <property type="entry name" value="HisKA_3"/>
    <property type="match status" value="1"/>
</dbReference>
<feature type="transmembrane region" description="Helical" evidence="10">
    <location>
        <begin position="538"/>
        <end position="566"/>
    </location>
</feature>
<evidence type="ECO:0000256" key="8">
    <source>
        <dbReference type="ARBA" id="ARBA00023012"/>
    </source>
</evidence>
<feature type="transmembrane region" description="Helical" evidence="10">
    <location>
        <begin position="80"/>
        <end position="97"/>
    </location>
</feature>
<dbReference type="EC" id="2.7.13.3" evidence="2"/>
<feature type="transmembrane region" description="Helical" evidence="10">
    <location>
        <begin position="104"/>
        <end position="123"/>
    </location>
</feature>
<keyword evidence="14" id="KW-1185">Reference proteome</keyword>
<dbReference type="Gene3D" id="3.30.565.10">
    <property type="entry name" value="Histidine kinase-like ATPase, C-terminal domain"/>
    <property type="match status" value="1"/>
</dbReference>
<comment type="catalytic activity">
    <reaction evidence="1">
        <text>ATP + protein L-histidine = ADP + protein N-phospho-L-histidine.</text>
        <dbReference type="EC" id="2.7.13.3"/>
    </reaction>
</comment>
<evidence type="ECO:0000256" key="10">
    <source>
        <dbReference type="SAM" id="Phobius"/>
    </source>
</evidence>
<evidence type="ECO:0000256" key="3">
    <source>
        <dbReference type="ARBA" id="ARBA00022553"/>
    </source>
</evidence>
<dbReference type="InterPro" id="IPR050482">
    <property type="entry name" value="Sensor_HK_TwoCompSys"/>
</dbReference>
<keyword evidence="3" id="KW-0597">Phosphoprotein</keyword>
<evidence type="ECO:0000256" key="4">
    <source>
        <dbReference type="ARBA" id="ARBA00022679"/>
    </source>
</evidence>
<feature type="transmembrane region" description="Helical" evidence="10">
    <location>
        <begin position="406"/>
        <end position="424"/>
    </location>
</feature>
<feature type="domain" description="Histidine kinase/HSP90-like ATPase" evidence="11">
    <location>
        <begin position="291"/>
        <end position="386"/>
    </location>
</feature>
<keyword evidence="7" id="KW-0067">ATP-binding</keyword>
<accession>A0ABX0EAJ7</accession>
<feature type="transmembrane region" description="Helical" evidence="10">
    <location>
        <begin position="479"/>
        <end position="497"/>
    </location>
</feature>
<feature type="transmembrane region" description="Helical" evidence="10">
    <location>
        <begin position="430"/>
        <end position="448"/>
    </location>
</feature>
<feature type="domain" description="Signal transduction histidine kinase subgroup 3 dimerisation and phosphoacceptor" evidence="12">
    <location>
        <begin position="179"/>
        <end position="242"/>
    </location>
</feature>
<dbReference type="Pfam" id="PF02518">
    <property type="entry name" value="HATPase_c"/>
    <property type="match status" value="1"/>
</dbReference>
<evidence type="ECO:0000259" key="11">
    <source>
        <dbReference type="Pfam" id="PF02518"/>
    </source>
</evidence>
<dbReference type="InterPro" id="IPR036890">
    <property type="entry name" value="HATPase_C_sf"/>
</dbReference>
<keyword evidence="10" id="KW-1133">Transmembrane helix</keyword>
<feature type="compositionally biased region" description="Low complexity" evidence="9">
    <location>
        <begin position="661"/>
        <end position="682"/>
    </location>
</feature>
<evidence type="ECO:0000256" key="1">
    <source>
        <dbReference type="ARBA" id="ARBA00000085"/>
    </source>
</evidence>
<evidence type="ECO:0000313" key="13">
    <source>
        <dbReference type="EMBL" id="NGO49127.1"/>
    </source>
</evidence>
<dbReference type="RefSeq" id="WP_165345573.1">
    <property type="nucleotide sequence ID" value="NZ_JAAKZX010000341.1"/>
</dbReference>
<reference evidence="13 14" key="1">
    <citation type="submission" date="2020-02" db="EMBL/GenBank/DDBJ databases">
        <title>Whole-genome analyses of novel actinobacteria.</title>
        <authorList>
            <person name="Sahin N."/>
            <person name="Tokatli A."/>
        </authorList>
    </citation>
    <scope>NUCLEOTIDE SEQUENCE [LARGE SCALE GENOMIC DNA]</scope>
    <source>
        <strain evidence="13 14">YC419</strain>
    </source>
</reference>
<keyword evidence="5" id="KW-0547">Nucleotide-binding</keyword>
<feature type="compositionally biased region" description="Basic residues" evidence="9">
    <location>
        <begin position="684"/>
        <end position="694"/>
    </location>
</feature>
<feature type="transmembrane region" description="Helical" evidence="10">
    <location>
        <begin position="129"/>
        <end position="148"/>
    </location>
</feature>
<dbReference type="PANTHER" id="PTHR24421">
    <property type="entry name" value="NITRATE/NITRITE SENSOR PROTEIN NARX-RELATED"/>
    <property type="match status" value="1"/>
</dbReference>
<dbReference type="EMBL" id="JAAKZX010000341">
    <property type="protein sequence ID" value="NGO49127.1"/>
    <property type="molecule type" value="Genomic_DNA"/>
</dbReference>
<feature type="compositionally biased region" description="Pro residues" evidence="9">
    <location>
        <begin position="651"/>
        <end position="660"/>
    </location>
</feature>
<comment type="caution">
    <text evidence="13">The sequence shown here is derived from an EMBL/GenBank/DDBJ whole genome shotgun (WGS) entry which is preliminary data.</text>
</comment>
<keyword evidence="6 13" id="KW-0418">Kinase</keyword>
<name>A0ABX0EAJ7_9ACTN</name>
<dbReference type="Gene3D" id="1.20.5.1930">
    <property type="match status" value="1"/>
</dbReference>
<keyword evidence="10" id="KW-0472">Membrane</keyword>
<sequence>METLRNWLLPLVVAAFLLVWPGPEVLDGGYGVYREDLGVTLVVAAGTTIALALRRRVPLVALAGVSAFYGLALLTSASDAVQVFVIVADLVAVYTVAARTTLPVTLRAVGVLVCYQGLVGFAVDGASLMAGVDLTVAVAFQLGVVGLGRGRAHQSAARARAAARLARARAEGQQAGESERRRLARELHDVSAHHLTSVVVTAEAALHLAASRPELAAEALDFAARTGRETQVTVQRLVTSLGAAEEGDDVPLGTRLEELAGGFIRLGQRVEITDVAGAAAAGAQVTEAVFGIAREALTNTLRYAPGAVVRVGLQDLGDGWLALTVDDDGGARTNLEAAPGADGRGLSSGRGMTGMRERAEAVGGTVTAGPGAGPAGGWSVRAELPAHPGQIARPSTGRGRALDWRLASHAWLPAAGILPAAFLFTEDRDAPGLLLLGALLIVQLLPLLWRRAAPWPVLAALLAGAWLWPWAPGSDADPWLALIAGACALVGGVYAVGAYGRDPWATWASVPAAAPILAGAVSVTAARDGTIDGDPAGTLVVGITVFALTVMLLPLFGCAWLAGFVVRSRRGRIARREDGELGAVVHEALAAAHAERQRVAAGLRAAVLDRTAEVVTAAEEGRLDDVAPAARESLAAMRELLGNLRDGTPADAPPTSPPRPWSARGSRPSSTRSRTSWWSARRVTAPKRSRWPAA</sequence>
<gene>
    <name evidence="13" type="ORF">G6048_46005</name>
</gene>
<dbReference type="CDD" id="cd16917">
    <property type="entry name" value="HATPase_UhpB-NarQ-NarX-like"/>
    <property type="match status" value="1"/>
</dbReference>
<evidence type="ECO:0000256" key="5">
    <source>
        <dbReference type="ARBA" id="ARBA00022741"/>
    </source>
</evidence>
<feature type="transmembrane region" description="Helical" evidence="10">
    <location>
        <begin position="504"/>
        <end position="526"/>
    </location>
</feature>
<keyword evidence="10" id="KW-0812">Transmembrane</keyword>
<feature type="region of interest" description="Disordered" evidence="9">
    <location>
        <begin position="644"/>
        <end position="694"/>
    </location>
</feature>
<evidence type="ECO:0000256" key="7">
    <source>
        <dbReference type="ARBA" id="ARBA00022840"/>
    </source>
</evidence>
<dbReference type="InterPro" id="IPR003594">
    <property type="entry name" value="HATPase_dom"/>
</dbReference>
<evidence type="ECO:0000256" key="2">
    <source>
        <dbReference type="ARBA" id="ARBA00012438"/>
    </source>
</evidence>
<dbReference type="PANTHER" id="PTHR24421:SF10">
    <property type="entry name" value="NITRATE_NITRITE SENSOR PROTEIN NARQ"/>
    <property type="match status" value="1"/>
</dbReference>
<dbReference type="SUPFAM" id="SSF55874">
    <property type="entry name" value="ATPase domain of HSP90 chaperone/DNA topoisomerase II/histidine kinase"/>
    <property type="match status" value="1"/>
</dbReference>
<dbReference type="GO" id="GO:0016301">
    <property type="term" value="F:kinase activity"/>
    <property type="evidence" value="ECO:0007669"/>
    <property type="project" value="UniProtKB-KW"/>
</dbReference>
<protein>
    <recommendedName>
        <fullName evidence="2">histidine kinase</fullName>
        <ecNumber evidence="2">2.7.13.3</ecNumber>
    </recommendedName>
</protein>
<evidence type="ECO:0000256" key="6">
    <source>
        <dbReference type="ARBA" id="ARBA00022777"/>
    </source>
</evidence>
<feature type="transmembrane region" description="Helical" evidence="10">
    <location>
        <begin position="455"/>
        <end position="473"/>
    </location>
</feature>
<proteinExistence type="predicted"/>
<keyword evidence="4" id="KW-0808">Transferase</keyword>
<keyword evidence="8" id="KW-0902">Two-component regulatory system</keyword>
<organism evidence="13 14">
    <name type="scientific">Streptomyces ureilyticus</name>
    <dbReference type="NCBI Taxonomy" id="1775131"/>
    <lineage>
        <taxon>Bacteria</taxon>
        <taxon>Bacillati</taxon>
        <taxon>Actinomycetota</taxon>
        <taxon>Actinomycetes</taxon>
        <taxon>Kitasatosporales</taxon>
        <taxon>Streptomycetaceae</taxon>
        <taxon>Streptomyces</taxon>
    </lineage>
</organism>
<evidence type="ECO:0000256" key="9">
    <source>
        <dbReference type="SAM" id="MobiDB-lite"/>
    </source>
</evidence>
<evidence type="ECO:0000313" key="14">
    <source>
        <dbReference type="Proteomes" id="UP001518140"/>
    </source>
</evidence>
<dbReference type="InterPro" id="IPR011712">
    <property type="entry name" value="Sig_transdc_His_kin_sub3_dim/P"/>
</dbReference>
<dbReference type="Proteomes" id="UP001518140">
    <property type="component" value="Unassembled WGS sequence"/>
</dbReference>
<feature type="transmembrane region" description="Helical" evidence="10">
    <location>
        <begin position="37"/>
        <end position="53"/>
    </location>
</feature>